<dbReference type="Proteomes" id="UP000636960">
    <property type="component" value="Unassembled WGS sequence"/>
</dbReference>
<accession>A0A919K655</accession>
<reference evidence="2" key="1">
    <citation type="submission" date="2021-01" db="EMBL/GenBank/DDBJ databases">
        <title>Whole genome shotgun sequence of Actinoplanes rishiriensis NBRC 108556.</title>
        <authorList>
            <person name="Komaki H."/>
            <person name="Tamura T."/>
        </authorList>
    </citation>
    <scope>NUCLEOTIDE SEQUENCE</scope>
    <source>
        <strain evidence="2">NBRC 108556</strain>
    </source>
</reference>
<feature type="transmembrane region" description="Helical" evidence="1">
    <location>
        <begin position="156"/>
        <end position="178"/>
    </location>
</feature>
<dbReference type="RefSeq" id="WP_203784165.1">
    <property type="nucleotide sequence ID" value="NZ_BOMV01000056.1"/>
</dbReference>
<dbReference type="EMBL" id="BOMV01000056">
    <property type="protein sequence ID" value="GIE97331.1"/>
    <property type="molecule type" value="Genomic_DNA"/>
</dbReference>
<organism evidence="2 3">
    <name type="scientific">Paractinoplanes rishiriensis</name>
    <dbReference type="NCBI Taxonomy" id="1050105"/>
    <lineage>
        <taxon>Bacteria</taxon>
        <taxon>Bacillati</taxon>
        <taxon>Actinomycetota</taxon>
        <taxon>Actinomycetes</taxon>
        <taxon>Micromonosporales</taxon>
        <taxon>Micromonosporaceae</taxon>
        <taxon>Paractinoplanes</taxon>
    </lineage>
</organism>
<sequence>MDSIDEVLATADRAWRAHGVSPADRTALAADLRLDLDAAAADGVTPESLLGTDVPAFARRLADEAGVHREPPDYRRLLGEALIAVALGGVAGAVVLKLMLPLFDFMTLGPGGEDWPVQVALGIYYGVPAVVVVAVALTTLYFRLRDMPRIGATIRAMAVLVPLAGILITPVTMAFAWTTDYSQASYVIFAEAFIVLAALAGATVLARRWSLRDSRPRVGV</sequence>
<keyword evidence="1" id="KW-0472">Membrane</keyword>
<evidence type="ECO:0000256" key="1">
    <source>
        <dbReference type="SAM" id="Phobius"/>
    </source>
</evidence>
<evidence type="ECO:0000313" key="3">
    <source>
        <dbReference type="Proteomes" id="UP000636960"/>
    </source>
</evidence>
<keyword evidence="1" id="KW-1133">Transmembrane helix</keyword>
<comment type="caution">
    <text evidence="2">The sequence shown here is derived from an EMBL/GenBank/DDBJ whole genome shotgun (WGS) entry which is preliminary data.</text>
</comment>
<feature type="transmembrane region" description="Helical" evidence="1">
    <location>
        <begin position="81"/>
        <end position="103"/>
    </location>
</feature>
<gene>
    <name evidence="2" type="ORF">Ari01nite_47960</name>
</gene>
<dbReference type="AlphaFoldDB" id="A0A919K655"/>
<evidence type="ECO:0000313" key="2">
    <source>
        <dbReference type="EMBL" id="GIE97331.1"/>
    </source>
</evidence>
<feature type="transmembrane region" description="Helical" evidence="1">
    <location>
        <begin position="184"/>
        <end position="206"/>
    </location>
</feature>
<keyword evidence="1" id="KW-0812">Transmembrane</keyword>
<feature type="transmembrane region" description="Helical" evidence="1">
    <location>
        <begin position="123"/>
        <end position="144"/>
    </location>
</feature>
<proteinExistence type="predicted"/>
<name>A0A919K655_9ACTN</name>
<keyword evidence="3" id="KW-1185">Reference proteome</keyword>
<protein>
    <submittedName>
        <fullName evidence="2">Uncharacterized protein</fullName>
    </submittedName>
</protein>